<keyword evidence="3" id="KW-0378">Hydrolase</keyword>
<evidence type="ECO:0000313" key="3">
    <source>
        <dbReference type="EMBL" id="TQL58698.1"/>
    </source>
</evidence>
<dbReference type="OrthoDB" id="3259161at2"/>
<dbReference type="InterPro" id="IPR029058">
    <property type="entry name" value="AB_hydrolase_fold"/>
</dbReference>
<feature type="domain" description="DUF1023" evidence="2">
    <location>
        <begin position="49"/>
        <end position="219"/>
    </location>
</feature>
<dbReference type="InterPro" id="IPR010427">
    <property type="entry name" value="DUF1023"/>
</dbReference>
<dbReference type="Proteomes" id="UP000319514">
    <property type="component" value="Unassembled WGS sequence"/>
</dbReference>
<protein>
    <submittedName>
        <fullName evidence="3">Alpha/beta hydrolase family protein</fullName>
    </submittedName>
</protein>
<gene>
    <name evidence="3" type="ORF">FB474_0032</name>
</gene>
<dbReference type="EMBL" id="VFOQ01000001">
    <property type="protein sequence ID" value="TQL58698.1"/>
    <property type="molecule type" value="Genomic_DNA"/>
</dbReference>
<dbReference type="RefSeq" id="WP_141786803.1">
    <property type="nucleotide sequence ID" value="NZ_BAAAKX010000006.1"/>
</dbReference>
<dbReference type="GO" id="GO:0016787">
    <property type="term" value="F:hydrolase activity"/>
    <property type="evidence" value="ECO:0007669"/>
    <property type="project" value="UniProtKB-KW"/>
</dbReference>
<dbReference type="SUPFAM" id="SSF53474">
    <property type="entry name" value="alpha/beta-Hydrolases"/>
    <property type="match status" value="1"/>
</dbReference>
<dbReference type="AlphaFoldDB" id="A0A542ZEE2"/>
<accession>A0A542ZEE2</accession>
<feature type="signal peptide" evidence="1">
    <location>
        <begin position="1"/>
        <end position="24"/>
    </location>
</feature>
<name>A0A542ZEE2_9MICO</name>
<comment type="caution">
    <text evidence="3">The sequence shown here is derived from an EMBL/GenBank/DDBJ whole genome shotgun (WGS) entry which is preliminary data.</text>
</comment>
<sequence>MKRLPTLIVSALAALALNATPAVAHSLSEDTDSLPSMTGQPAGQVIMADHRGQGRVIEAFGDIDHADHVVVLVPGVGWNAAALLDESEATRRHPAVQARGILAEARKLDPHSRTAVVVWLDYDAPSTVDLDAAESTRAIQGAPRLAAFVNMEAKRADVSVVCHSYGAVVCAHAASRMNARDIVAVGAPGMDVSTVGQLHSRGRVWAGTAPDDPISMVPHTTIGDLGHGADPTDPGFGARHLPTGTSHGHNGYFTPGTLSLVNIARIALGRFDLVGDR</sequence>
<dbReference type="Pfam" id="PF06259">
    <property type="entry name" value="Abhydrolase_8"/>
    <property type="match status" value="1"/>
</dbReference>
<organism evidence="3 4">
    <name type="scientific">Oryzihumus leptocrescens</name>
    <dbReference type="NCBI Taxonomy" id="297536"/>
    <lineage>
        <taxon>Bacteria</taxon>
        <taxon>Bacillati</taxon>
        <taxon>Actinomycetota</taxon>
        <taxon>Actinomycetes</taxon>
        <taxon>Micrococcales</taxon>
        <taxon>Intrasporangiaceae</taxon>
        <taxon>Oryzihumus</taxon>
    </lineage>
</organism>
<feature type="chain" id="PRO_5022002864" evidence="1">
    <location>
        <begin position="25"/>
        <end position="277"/>
    </location>
</feature>
<keyword evidence="4" id="KW-1185">Reference proteome</keyword>
<keyword evidence="1" id="KW-0732">Signal</keyword>
<dbReference type="Gene3D" id="3.40.50.1820">
    <property type="entry name" value="alpha/beta hydrolase"/>
    <property type="match status" value="1"/>
</dbReference>
<proteinExistence type="predicted"/>
<evidence type="ECO:0000313" key="4">
    <source>
        <dbReference type="Proteomes" id="UP000319514"/>
    </source>
</evidence>
<evidence type="ECO:0000256" key="1">
    <source>
        <dbReference type="SAM" id="SignalP"/>
    </source>
</evidence>
<reference evidence="3 4" key="1">
    <citation type="submission" date="2019-06" db="EMBL/GenBank/DDBJ databases">
        <title>Sequencing the genomes of 1000 actinobacteria strains.</title>
        <authorList>
            <person name="Klenk H.-P."/>
        </authorList>
    </citation>
    <scope>NUCLEOTIDE SEQUENCE [LARGE SCALE GENOMIC DNA]</scope>
    <source>
        <strain evidence="3 4">DSM 18082</strain>
    </source>
</reference>
<evidence type="ECO:0000259" key="2">
    <source>
        <dbReference type="Pfam" id="PF06259"/>
    </source>
</evidence>